<keyword evidence="3" id="KW-0479">Metal-binding</keyword>
<dbReference type="InterPro" id="IPR001915">
    <property type="entry name" value="Peptidase_M48"/>
</dbReference>
<gene>
    <name evidence="9" type="ORF">CVV64_16085</name>
</gene>
<protein>
    <recommendedName>
        <fullName evidence="8">Peptidase M48 domain-containing protein</fullName>
    </recommendedName>
</protein>
<dbReference type="AlphaFoldDB" id="A0A2N1PL61"/>
<evidence type="ECO:0000256" key="1">
    <source>
        <dbReference type="ARBA" id="ARBA00001947"/>
    </source>
</evidence>
<evidence type="ECO:0000313" key="9">
    <source>
        <dbReference type="EMBL" id="PKK89065.1"/>
    </source>
</evidence>
<accession>A0A2N1PL61</accession>
<evidence type="ECO:0000313" key="10">
    <source>
        <dbReference type="Proteomes" id="UP000233256"/>
    </source>
</evidence>
<comment type="cofactor">
    <cofactor evidence="1">
        <name>Zn(2+)</name>
        <dbReference type="ChEBI" id="CHEBI:29105"/>
    </cofactor>
</comment>
<feature type="domain" description="Peptidase M48" evidence="8">
    <location>
        <begin position="387"/>
        <end position="525"/>
    </location>
</feature>
<dbReference type="Pfam" id="PF01435">
    <property type="entry name" value="Peptidase_M48"/>
    <property type="match status" value="1"/>
</dbReference>
<dbReference type="GO" id="GO:0004222">
    <property type="term" value="F:metalloendopeptidase activity"/>
    <property type="evidence" value="ECO:0007669"/>
    <property type="project" value="InterPro"/>
</dbReference>
<organism evidence="9 10">
    <name type="scientific">Candidatus Wallbacteria bacterium HGW-Wallbacteria-1</name>
    <dbReference type="NCBI Taxonomy" id="2013854"/>
    <lineage>
        <taxon>Bacteria</taxon>
        <taxon>Candidatus Walliibacteriota</taxon>
    </lineage>
</organism>
<dbReference type="CDD" id="cd07325">
    <property type="entry name" value="M48_Ste24p_like"/>
    <property type="match status" value="1"/>
</dbReference>
<comment type="caution">
    <text evidence="9">The sequence shown here is derived from an EMBL/GenBank/DDBJ whole genome shotgun (WGS) entry which is preliminary data.</text>
</comment>
<evidence type="ECO:0000256" key="2">
    <source>
        <dbReference type="ARBA" id="ARBA00022670"/>
    </source>
</evidence>
<evidence type="ECO:0000259" key="8">
    <source>
        <dbReference type="Pfam" id="PF01435"/>
    </source>
</evidence>
<keyword evidence="7" id="KW-0175">Coiled coil</keyword>
<keyword evidence="6" id="KW-0482">Metalloprotease</keyword>
<keyword evidence="4" id="KW-0378">Hydrolase</keyword>
<dbReference type="GO" id="GO:0046872">
    <property type="term" value="F:metal ion binding"/>
    <property type="evidence" value="ECO:0007669"/>
    <property type="project" value="UniProtKB-KW"/>
</dbReference>
<evidence type="ECO:0000256" key="6">
    <source>
        <dbReference type="ARBA" id="ARBA00023049"/>
    </source>
</evidence>
<name>A0A2N1PL61_9BACT</name>
<keyword evidence="2" id="KW-0645">Protease</keyword>
<evidence type="ECO:0000256" key="5">
    <source>
        <dbReference type="ARBA" id="ARBA00022833"/>
    </source>
</evidence>
<sequence length="606" mass="68646">MNTDNTDSRNEKLRNILEFSDLIINILISPSGEIPASLEAQLQPLRALLAEKESLETSHRDLCEAISQINDINSEIRNQDALLAEALKSAANSVRGLASLCLKAVKLGQIESETALEKLLEAQNQVKSTREKLDTLESGQGIIEFSKSKARQALLAGNLLLEESRFGKICHSFEMKHCGSNIDSPYICEATRAKFSKIAAAYEPVMKINEEISKLLMKRDNVHALLNSDSESMAGPPTYVEKTSDSEILTLHLELIESRMEETIEKIKGLEPLIIEEVIKQGNYKWSQKPVQDFLCGIELQQSLQDQLPREFENSPEIYHDPLFVSSLISAIPLDPEFYRNPFECDFRKKAESVMFSRDSIISYYKNITEKIQKTELASKIQCGADQFSYIHEMNLELSKCFGISPPDIFIFHRDDYYGAESDGLVKPWICLYAENLKALDPAELRFILAREIAHIRCDHTLYRIISRSLVGTTELLNGSIPIPGLQQLLNIMGKERVRHFIRSMLHEWLWATEYTADCAGYLAVSGNLNACFNAMMKSVARTSRLADQVDLKAWYRQIEKLDQATGFMARYSMIEQDIPYGQFRIRELMGYASSARAKKALELLG</sequence>
<evidence type="ECO:0000256" key="4">
    <source>
        <dbReference type="ARBA" id="ARBA00022801"/>
    </source>
</evidence>
<reference evidence="9 10" key="1">
    <citation type="journal article" date="2017" name="ISME J.">
        <title>Potential for microbial H2 and metal transformations associated with novel bacteria and archaea in deep terrestrial subsurface sediments.</title>
        <authorList>
            <person name="Hernsdorf A.W."/>
            <person name="Amano Y."/>
            <person name="Miyakawa K."/>
            <person name="Ise K."/>
            <person name="Suzuki Y."/>
            <person name="Anantharaman K."/>
            <person name="Probst A."/>
            <person name="Burstein D."/>
            <person name="Thomas B.C."/>
            <person name="Banfield J.F."/>
        </authorList>
    </citation>
    <scope>NUCLEOTIDE SEQUENCE [LARGE SCALE GENOMIC DNA]</scope>
    <source>
        <strain evidence="9">HGW-Wallbacteria-1</strain>
    </source>
</reference>
<dbReference type="Proteomes" id="UP000233256">
    <property type="component" value="Unassembled WGS sequence"/>
</dbReference>
<evidence type="ECO:0000256" key="7">
    <source>
        <dbReference type="SAM" id="Coils"/>
    </source>
</evidence>
<dbReference type="GO" id="GO:0006508">
    <property type="term" value="P:proteolysis"/>
    <property type="evidence" value="ECO:0007669"/>
    <property type="project" value="UniProtKB-KW"/>
</dbReference>
<dbReference type="Gene3D" id="3.30.2010.10">
    <property type="entry name" value="Metalloproteases ('zincins'), catalytic domain"/>
    <property type="match status" value="1"/>
</dbReference>
<proteinExistence type="predicted"/>
<dbReference type="EMBL" id="PGXC01000026">
    <property type="protein sequence ID" value="PKK89065.1"/>
    <property type="molecule type" value="Genomic_DNA"/>
</dbReference>
<feature type="coiled-coil region" evidence="7">
    <location>
        <begin position="112"/>
        <end position="139"/>
    </location>
</feature>
<keyword evidence="5" id="KW-0862">Zinc</keyword>
<evidence type="ECO:0000256" key="3">
    <source>
        <dbReference type="ARBA" id="ARBA00022723"/>
    </source>
</evidence>